<dbReference type="RefSeq" id="WP_034228311.1">
    <property type="nucleotide sequence ID" value="NZ_AXCW01000279.1"/>
</dbReference>
<organism evidence="2 3">
    <name type="scientific">Actinotalea ferrariae CF5-4</name>
    <dbReference type="NCBI Taxonomy" id="948458"/>
    <lineage>
        <taxon>Bacteria</taxon>
        <taxon>Bacillati</taxon>
        <taxon>Actinomycetota</taxon>
        <taxon>Actinomycetes</taxon>
        <taxon>Micrococcales</taxon>
        <taxon>Cellulomonadaceae</taxon>
        <taxon>Actinotalea</taxon>
    </lineage>
</organism>
<gene>
    <name evidence="2" type="ORF">N866_09950</name>
</gene>
<dbReference type="PANTHER" id="PTHR33993:SF2">
    <property type="entry name" value="VOC DOMAIN-CONTAINING PROTEIN"/>
    <property type="match status" value="1"/>
</dbReference>
<name>A0A021VM33_9CELL</name>
<dbReference type="InterPro" id="IPR052164">
    <property type="entry name" value="Anthracycline_SecMetBiosynth"/>
</dbReference>
<dbReference type="PROSITE" id="PS51819">
    <property type="entry name" value="VOC"/>
    <property type="match status" value="1"/>
</dbReference>
<evidence type="ECO:0000313" key="3">
    <source>
        <dbReference type="Proteomes" id="UP000019753"/>
    </source>
</evidence>
<dbReference type="InterPro" id="IPR037523">
    <property type="entry name" value="VOC_core"/>
</dbReference>
<dbReference type="Gene3D" id="3.10.180.10">
    <property type="entry name" value="2,3-Dihydroxybiphenyl 1,2-Dioxygenase, domain 1"/>
    <property type="match status" value="1"/>
</dbReference>
<dbReference type="PANTHER" id="PTHR33993">
    <property type="entry name" value="GLYOXALASE-RELATED"/>
    <property type="match status" value="1"/>
</dbReference>
<dbReference type="Proteomes" id="UP000019753">
    <property type="component" value="Unassembled WGS sequence"/>
</dbReference>
<proteinExistence type="predicted"/>
<evidence type="ECO:0000313" key="2">
    <source>
        <dbReference type="EMBL" id="EYR62274.1"/>
    </source>
</evidence>
<reference evidence="2 3" key="1">
    <citation type="submission" date="2014-01" db="EMBL/GenBank/DDBJ databases">
        <title>Actinotalea ferrariae CF5-4.</title>
        <authorList>
            <person name="Chen F."/>
            <person name="Li Y."/>
            <person name="Wang G."/>
        </authorList>
    </citation>
    <scope>NUCLEOTIDE SEQUENCE [LARGE SCALE GENOMIC DNA]</scope>
    <source>
        <strain evidence="2 3">CF5-4</strain>
    </source>
</reference>
<dbReference type="EMBL" id="AXCW01000279">
    <property type="protein sequence ID" value="EYR62274.1"/>
    <property type="molecule type" value="Genomic_DNA"/>
</dbReference>
<keyword evidence="3" id="KW-1185">Reference proteome</keyword>
<accession>A0A021VM33</accession>
<dbReference type="OrthoDB" id="9793039at2"/>
<comment type="caution">
    <text evidence="2">The sequence shown here is derived from an EMBL/GenBank/DDBJ whole genome shotgun (WGS) entry which is preliminary data.</text>
</comment>
<evidence type="ECO:0000259" key="1">
    <source>
        <dbReference type="PROSITE" id="PS51819"/>
    </source>
</evidence>
<dbReference type="InterPro" id="IPR004360">
    <property type="entry name" value="Glyas_Fos-R_dOase_dom"/>
</dbReference>
<dbReference type="Pfam" id="PF00903">
    <property type="entry name" value="Glyoxalase"/>
    <property type="match status" value="1"/>
</dbReference>
<dbReference type="CDD" id="cd07247">
    <property type="entry name" value="SgaA_N_like"/>
    <property type="match status" value="1"/>
</dbReference>
<dbReference type="SUPFAM" id="SSF54593">
    <property type="entry name" value="Glyoxalase/Bleomycin resistance protein/Dihydroxybiphenyl dioxygenase"/>
    <property type="match status" value="1"/>
</dbReference>
<dbReference type="InterPro" id="IPR029068">
    <property type="entry name" value="Glyas_Bleomycin-R_OHBP_Dase"/>
</dbReference>
<dbReference type="AlphaFoldDB" id="A0A021VM33"/>
<protein>
    <submittedName>
        <fullName evidence="2">Glyoxalase</fullName>
    </submittedName>
</protein>
<sequence length="124" mass="13273">MTGRVVHFELPIDESQRARAFYTQVFGWELTPWPDAPEYVMAATGPTSGEGFINGGLVPRGETVGGAPVVVIDVEDIDATLARVEAQGGRPLREKQAVGDMGFAAYFEDSEGNVVGLWQTASDA</sequence>
<feature type="domain" description="VOC" evidence="1">
    <location>
        <begin position="4"/>
        <end position="120"/>
    </location>
</feature>